<dbReference type="Pfam" id="PF00445">
    <property type="entry name" value="Ribonuclease_T2"/>
    <property type="match status" value="1"/>
</dbReference>
<dbReference type="InterPro" id="IPR018188">
    <property type="entry name" value="RNase_T2_His_AS_1"/>
</dbReference>
<accession>A0A077X046</accession>
<evidence type="ECO:0000256" key="3">
    <source>
        <dbReference type="ARBA" id="ARBA00023157"/>
    </source>
</evidence>
<dbReference type="AlphaFoldDB" id="A0A077X046"/>
<evidence type="ECO:0000313" key="7">
    <source>
        <dbReference type="EMBL" id="CDS12563.1"/>
    </source>
</evidence>
<sequence length="255" mass="29427">MKHHLLFALLLLLWNVVTGEQQLQQVILRDAPSCDRDVLSCHWQGNVDSCCSPKYGLVVLALQWVPGYGPADEFTIHGLWPDTCSGGRPPSRGCDRTRSSNNVGNIIRSTNPGLHQKLRTYWPSYKGDDNWFWSHEWTKHGTCVSTLRPACYGDAYRKYQDLEEYFEQVLDLQQQYDIYGVLNVAGVFPGQSYSVYTIRDALQKFYGAKIMLNCDRNGQLHEVMLYFYVRGRDDYEITDAFGWGSCRGRVWYPKK</sequence>
<dbReference type="EMBL" id="LK023357">
    <property type="protein sequence ID" value="CDS12563.1"/>
    <property type="molecule type" value="Genomic_DNA"/>
</dbReference>
<evidence type="ECO:0000256" key="5">
    <source>
        <dbReference type="RuleBase" id="RU004328"/>
    </source>
</evidence>
<feature type="active site" evidence="4">
    <location>
        <position position="140"/>
    </location>
</feature>
<gene>
    <name evidence="7" type="ORF">LRAMOSA04757</name>
</gene>
<dbReference type="PANTHER" id="PTHR11240">
    <property type="entry name" value="RIBONUCLEASE T2"/>
    <property type="match status" value="1"/>
</dbReference>
<keyword evidence="6" id="KW-0732">Signal</keyword>
<feature type="chain" id="PRO_5001726685" description="ribonuclease T2" evidence="6">
    <location>
        <begin position="20"/>
        <end position="255"/>
    </location>
</feature>
<dbReference type="CDD" id="cd01061">
    <property type="entry name" value="RNase_T2_euk"/>
    <property type="match status" value="1"/>
</dbReference>
<evidence type="ECO:0000256" key="6">
    <source>
        <dbReference type="SAM" id="SignalP"/>
    </source>
</evidence>
<proteinExistence type="inferred from homology"/>
<dbReference type="SUPFAM" id="SSF55895">
    <property type="entry name" value="Ribonuclease Rh-like"/>
    <property type="match status" value="1"/>
</dbReference>
<dbReference type="GO" id="GO:0003723">
    <property type="term" value="F:RNA binding"/>
    <property type="evidence" value="ECO:0007669"/>
    <property type="project" value="InterPro"/>
</dbReference>
<feature type="active site" evidence="4">
    <location>
        <position position="136"/>
    </location>
</feature>
<dbReference type="InterPro" id="IPR033130">
    <property type="entry name" value="RNase_T2_His_AS_2"/>
</dbReference>
<protein>
    <recommendedName>
        <fullName evidence="2">ribonuclease T2</fullName>
        <ecNumber evidence="2">4.6.1.19</ecNumber>
    </recommendedName>
</protein>
<dbReference type="PROSITE" id="PS00531">
    <property type="entry name" value="RNASE_T2_2"/>
    <property type="match status" value="1"/>
</dbReference>
<keyword evidence="3" id="KW-1015">Disulfide bond</keyword>
<dbReference type="PROSITE" id="PS00530">
    <property type="entry name" value="RNASE_T2_1"/>
    <property type="match status" value="1"/>
</dbReference>
<evidence type="ECO:0000256" key="1">
    <source>
        <dbReference type="ARBA" id="ARBA00007469"/>
    </source>
</evidence>
<comment type="similarity">
    <text evidence="1 5">Belongs to the RNase T2 family.</text>
</comment>
<feature type="signal peptide" evidence="6">
    <location>
        <begin position="1"/>
        <end position="19"/>
    </location>
</feature>
<feature type="active site" evidence="4">
    <location>
        <position position="77"/>
    </location>
</feature>
<dbReference type="EC" id="4.6.1.19" evidence="2"/>
<dbReference type="InterPro" id="IPR036430">
    <property type="entry name" value="RNase_T2-like_sf"/>
</dbReference>
<evidence type="ECO:0000256" key="2">
    <source>
        <dbReference type="ARBA" id="ARBA00012571"/>
    </source>
</evidence>
<dbReference type="OrthoDB" id="435754at2759"/>
<dbReference type="InterPro" id="IPR001568">
    <property type="entry name" value="RNase_T2-like"/>
</dbReference>
<dbReference type="GO" id="GO:0005576">
    <property type="term" value="C:extracellular region"/>
    <property type="evidence" value="ECO:0007669"/>
    <property type="project" value="TreeGrafter"/>
</dbReference>
<dbReference type="PANTHER" id="PTHR11240:SF22">
    <property type="entry name" value="RIBONUCLEASE T2"/>
    <property type="match status" value="1"/>
</dbReference>
<dbReference type="InterPro" id="IPR033697">
    <property type="entry name" value="Ribonuclease_T2_eukaryotic"/>
</dbReference>
<dbReference type="GO" id="GO:0006401">
    <property type="term" value="P:RNA catabolic process"/>
    <property type="evidence" value="ECO:0007669"/>
    <property type="project" value="TreeGrafter"/>
</dbReference>
<evidence type="ECO:0000256" key="4">
    <source>
        <dbReference type="PIRSR" id="PIRSR633697-1"/>
    </source>
</evidence>
<dbReference type="Gene3D" id="3.90.730.10">
    <property type="entry name" value="Ribonuclease T2-like"/>
    <property type="match status" value="1"/>
</dbReference>
<organism evidence="7">
    <name type="scientific">Lichtheimia ramosa</name>
    <dbReference type="NCBI Taxonomy" id="688394"/>
    <lineage>
        <taxon>Eukaryota</taxon>
        <taxon>Fungi</taxon>
        <taxon>Fungi incertae sedis</taxon>
        <taxon>Mucoromycota</taxon>
        <taxon>Mucoromycotina</taxon>
        <taxon>Mucoromycetes</taxon>
        <taxon>Mucorales</taxon>
        <taxon>Lichtheimiaceae</taxon>
        <taxon>Lichtheimia</taxon>
    </lineage>
</organism>
<reference evidence="7" key="1">
    <citation type="journal article" date="2014" name="Genome Announc.">
        <title>De novo whole-genome sequence and genome annotation of Lichtheimia ramosa.</title>
        <authorList>
            <person name="Linde J."/>
            <person name="Schwartze V."/>
            <person name="Binder U."/>
            <person name="Lass-Florl C."/>
            <person name="Voigt K."/>
            <person name="Horn F."/>
        </authorList>
    </citation>
    <scope>NUCLEOTIDE SEQUENCE</scope>
    <source>
        <strain evidence="7">JMRC FSU:6197</strain>
    </source>
</reference>
<name>A0A077X046_9FUNG</name>
<dbReference type="GO" id="GO:0033897">
    <property type="term" value="F:ribonuclease T2 activity"/>
    <property type="evidence" value="ECO:0007669"/>
    <property type="project" value="UniProtKB-EC"/>
</dbReference>